<feature type="region of interest" description="Disordered" evidence="1">
    <location>
        <begin position="212"/>
        <end position="253"/>
    </location>
</feature>
<protein>
    <submittedName>
        <fullName evidence="2">Uncharacterized protein</fullName>
    </submittedName>
</protein>
<feature type="region of interest" description="Disordered" evidence="1">
    <location>
        <begin position="154"/>
        <end position="173"/>
    </location>
</feature>
<feature type="region of interest" description="Disordered" evidence="1">
    <location>
        <begin position="59"/>
        <end position="81"/>
    </location>
</feature>
<dbReference type="AlphaFoldDB" id="A0A821QI38"/>
<evidence type="ECO:0000313" key="2">
    <source>
        <dbReference type="EMBL" id="CAF4826728.1"/>
    </source>
</evidence>
<gene>
    <name evidence="2" type="ORF">PMACD_LOCUS4959</name>
</gene>
<name>A0A821QI38_9NEOP</name>
<reference evidence="2" key="1">
    <citation type="submission" date="2021-02" db="EMBL/GenBank/DDBJ databases">
        <authorList>
            <person name="Steward A R."/>
        </authorList>
    </citation>
    <scope>NUCLEOTIDE SEQUENCE</scope>
</reference>
<evidence type="ECO:0000256" key="1">
    <source>
        <dbReference type="SAM" id="MobiDB-lite"/>
    </source>
</evidence>
<accession>A0A821QI38</accession>
<organism evidence="2 3">
    <name type="scientific">Pieris macdunnoughi</name>
    <dbReference type="NCBI Taxonomy" id="345717"/>
    <lineage>
        <taxon>Eukaryota</taxon>
        <taxon>Metazoa</taxon>
        <taxon>Ecdysozoa</taxon>
        <taxon>Arthropoda</taxon>
        <taxon>Hexapoda</taxon>
        <taxon>Insecta</taxon>
        <taxon>Pterygota</taxon>
        <taxon>Neoptera</taxon>
        <taxon>Endopterygota</taxon>
        <taxon>Lepidoptera</taxon>
        <taxon>Glossata</taxon>
        <taxon>Ditrysia</taxon>
        <taxon>Papilionoidea</taxon>
        <taxon>Pieridae</taxon>
        <taxon>Pierinae</taxon>
        <taxon>Pieris</taxon>
    </lineage>
</organism>
<evidence type="ECO:0000313" key="3">
    <source>
        <dbReference type="Proteomes" id="UP000663880"/>
    </source>
</evidence>
<dbReference type="Proteomes" id="UP000663880">
    <property type="component" value="Unassembled WGS sequence"/>
</dbReference>
<comment type="caution">
    <text evidence="2">The sequence shown here is derived from an EMBL/GenBank/DDBJ whole genome shotgun (WGS) entry which is preliminary data.</text>
</comment>
<proteinExistence type="predicted"/>
<sequence length="253" mass="26945">MIPSKQVWWTNLLEVADPVLGLIPYVLDVTKTAKRTIAGMERSCPCEFIVQKGRTVDTNHGQPAVASHKRAAERESGCGGGRRRGAGLGVSLRHSLVARTAPYFLAACGCVCLPMCWLYTGGVALTSLAEQGTSPTVASLDVSRCKSPVARYSDAPVTHTDAPSRAASGTPKERAAAGVAPIRAALRPVPNPMESRIQPHKDVTTAAARLTASVEPKIATPDDDTALSASEGVLPRQERCGRPRLRRRARPVH</sequence>
<keyword evidence="3" id="KW-1185">Reference proteome</keyword>
<dbReference type="EMBL" id="CAJOBZ010000009">
    <property type="protein sequence ID" value="CAF4826728.1"/>
    <property type="molecule type" value="Genomic_DNA"/>
</dbReference>
<feature type="compositionally biased region" description="Basic residues" evidence="1">
    <location>
        <begin position="242"/>
        <end position="253"/>
    </location>
</feature>